<dbReference type="RefSeq" id="XP_047760957.1">
    <property type="nucleotide sequence ID" value="XM_047904431.1"/>
</dbReference>
<evidence type="ECO:0000313" key="2">
    <source>
        <dbReference type="Proteomes" id="UP000756132"/>
    </source>
</evidence>
<dbReference type="Gene3D" id="3.30.420.10">
    <property type="entry name" value="Ribonuclease H-like superfamily/Ribonuclease H"/>
    <property type="match status" value="1"/>
</dbReference>
<dbReference type="GeneID" id="71985161"/>
<dbReference type="KEGG" id="ffu:CLAFUR5_05283"/>
<dbReference type="EMBL" id="CP090166">
    <property type="protein sequence ID" value="UJO16591.1"/>
    <property type="molecule type" value="Genomic_DNA"/>
</dbReference>
<sequence length="193" mass="21020">MTTPLLPRIDLEITTDGSWDGGLGGCAFAIMQQDGRCAGKIWRTRHDTDSTAVELKGIRGALDTLLSAVVARPFDFPASETKYAAIWTDCLDAVCEIDLQLGGRSEDAIRRSNGRVSSVTHVDLVKAIVDAKSALEAKGVVTRVAWQPRVSYPQAKAADEWARKGVVLARQKAGSWNVGLDHVYPKPKYFSAY</sequence>
<dbReference type="AlphaFoldDB" id="A0A9Q8P804"/>
<dbReference type="InterPro" id="IPR036397">
    <property type="entry name" value="RNaseH_sf"/>
</dbReference>
<evidence type="ECO:0000313" key="1">
    <source>
        <dbReference type="EMBL" id="UJO16591.1"/>
    </source>
</evidence>
<dbReference type="Proteomes" id="UP000756132">
    <property type="component" value="Chromosome 4"/>
</dbReference>
<proteinExistence type="predicted"/>
<reference evidence="1" key="1">
    <citation type="submission" date="2021-12" db="EMBL/GenBank/DDBJ databases">
        <authorList>
            <person name="Zaccaron A."/>
            <person name="Stergiopoulos I."/>
        </authorList>
    </citation>
    <scope>NUCLEOTIDE SEQUENCE</scope>
    <source>
        <strain evidence="1">Race5_Kim</strain>
    </source>
</reference>
<keyword evidence="2" id="KW-1185">Reference proteome</keyword>
<evidence type="ECO:0008006" key="3">
    <source>
        <dbReference type="Google" id="ProtNLM"/>
    </source>
</evidence>
<dbReference type="GO" id="GO:0003676">
    <property type="term" value="F:nucleic acid binding"/>
    <property type="evidence" value="ECO:0007669"/>
    <property type="project" value="InterPro"/>
</dbReference>
<organism evidence="1 2">
    <name type="scientific">Passalora fulva</name>
    <name type="common">Tomato leaf mold</name>
    <name type="synonym">Cladosporium fulvum</name>
    <dbReference type="NCBI Taxonomy" id="5499"/>
    <lineage>
        <taxon>Eukaryota</taxon>
        <taxon>Fungi</taxon>
        <taxon>Dikarya</taxon>
        <taxon>Ascomycota</taxon>
        <taxon>Pezizomycotina</taxon>
        <taxon>Dothideomycetes</taxon>
        <taxon>Dothideomycetidae</taxon>
        <taxon>Mycosphaerellales</taxon>
        <taxon>Mycosphaerellaceae</taxon>
        <taxon>Fulvia</taxon>
    </lineage>
</organism>
<reference evidence="1" key="2">
    <citation type="journal article" date="2022" name="Microb. Genom.">
        <title>A chromosome-scale genome assembly of the tomato pathogen Cladosporium fulvum reveals a compartmentalized genome architecture and the presence of a dispensable chromosome.</title>
        <authorList>
            <person name="Zaccaron A.Z."/>
            <person name="Chen L.H."/>
            <person name="Samaras A."/>
            <person name="Stergiopoulos I."/>
        </authorList>
    </citation>
    <scope>NUCLEOTIDE SEQUENCE</scope>
    <source>
        <strain evidence="1">Race5_Kim</strain>
    </source>
</reference>
<accession>A0A9Q8P804</accession>
<gene>
    <name evidence="1" type="ORF">CLAFUR5_05283</name>
</gene>
<protein>
    <recommendedName>
        <fullName evidence="3">RNase H type-1 domain-containing protein</fullName>
    </recommendedName>
</protein>
<dbReference type="InterPro" id="IPR012337">
    <property type="entry name" value="RNaseH-like_sf"/>
</dbReference>
<name>A0A9Q8P804_PASFU</name>
<dbReference type="SUPFAM" id="SSF53098">
    <property type="entry name" value="Ribonuclease H-like"/>
    <property type="match status" value="1"/>
</dbReference>